<dbReference type="Pfam" id="PF13860">
    <property type="entry name" value="FlgD_ig"/>
    <property type="match status" value="1"/>
</dbReference>
<dbReference type="InterPro" id="IPR025965">
    <property type="entry name" value="FlgD/Vpr_Ig-like"/>
</dbReference>
<dbReference type="Gene3D" id="2.60.40.4070">
    <property type="match status" value="1"/>
</dbReference>
<keyword evidence="1" id="KW-0732">Signal</keyword>
<reference evidence="4" key="2">
    <citation type="journal article" date="2021" name="Microbiome">
        <title>Successional dynamics and alternative stable states in a saline activated sludge microbial community over 9 years.</title>
        <authorList>
            <person name="Wang Y."/>
            <person name="Ye J."/>
            <person name="Ju F."/>
            <person name="Liu L."/>
            <person name="Boyd J.A."/>
            <person name="Deng Y."/>
            <person name="Parks D.H."/>
            <person name="Jiang X."/>
            <person name="Yin X."/>
            <person name="Woodcroft B.J."/>
            <person name="Tyson G.W."/>
            <person name="Hugenholtz P."/>
            <person name="Polz M.F."/>
            <person name="Zhang T."/>
        </authorList>
    </citation>
    <scope>NUCLEOTIDE SEQUENCE</scope>
    <source>
        <strain evidence="4">HKST-UBA02</strain>
    </source>
</reference>
<dbReference type="InterPro" id="IPR026444">
    <property type="entry name" value="Secre_tail"/>
</dbReference>
<comment type="caution">
    <text evidence="4">The sequence shown here is derived from an EMBL/GenBank/DDBJ whole genome shotgun (WGS) entry which is preliminary data.</text>
</comment>
<dbReference type="NCBIfam" id="TIGR04183">
    <property type="entry name" value="Por_Secre_tail"/>
    <property type="match status" value="1"/>
</dbReference>
<evidence type="ECO:0000256" key="1">
    <source>
        <dbReference type="ARBA" id="ARBA00022729"/>
    </source>
</evidence>
<evidence type="ECO:0000313" key="4">
    <source>
        <dbReference type="EMBL" id="MCA9758949.1"/>
    </source>
</evidence>
<feature type="domain" description="LamG-like jellyroll fold" evidence="3">
    <location>
        <begin position="108"/>
        <end position="252"/>
    </location>
</feature>
<evidence type="ECO:0000256" key="2">
    <source>
        <dbReference type="ARBA" id="ARBA00023157"/>
    </source>
</evidence>
<protein>
    <submittedName>
        <fullName evidence="4">T9SS type A sorting domain-containing protein</fullName>
    </submittedName>
</protein>
<dbReference type="SUPFAM" id="SSF49899">
    <property type="entry name" value="Concanavalin A-like lectins/glucanases"/>
    <property type="match status" value="1"/>
</dbReference>
<proteinExistence type="predicted"/>
<accession>A0A956NH91</accession>
<dbReference type="InterPro" id="IPR006558">
    <property type="entry name" value="LamG-like"/>
</dbReference>
<evidence type="ECO:0000259" key="3">
    <source>
        <dbReference type="SMART" id="SM00560"/>
    </source>
</evidence>
<reference evidence="4" key="1">
    <citation type="submission" date="2020-04" db="EMBL/GenBank/DDBJ databases">
        <authorList>
            <person name="Zhang T."/>
        </authorList>
    </citation>
    <scope>NUCLEOTIDE SEQUENCE</scope>
    <source>
        <strain evidence="4">HKST-UBA02</strain>
    </source>
</reference>
<name>A0A956NH91_UNCEI</name>
<dbReference type="Pfam" id="PF13385">
    <property type="entry name" value="Laminin_G_3"/>
    <property type="match status" value="1"/>
</dbReference>
<gene>
    <name evidence="4" type="ORF">KDA27_24350</name>
</gene>
<dbReference type="SMART" id="SM00560">
    <property type="entry name" value="LamGL"/>
    <property type="match status" value="1"/>
</dbReference>
<dbReference type="InterPro" id="IPR013320">
    <property type="entry name" value="ConA-like_dom_sf"/>
</dbReference>
<organism evidence="4 5">
    <name type="scientific">Eiseniibacteriota bacterium</name>
    <dbReference type="NCBI Taxonomy" id="2212470"/>
    <lineage>
        <taxon>Bacteria</taxon>
        <taxon>Candidatus Eiseniibacteriota</taxon>
    </lineage>
</organism>
<keyword evidence="2" id="KW-1015">Disulfide bond</keyword>
<dbReference type="EMBL" id="JAGQHS010000235">
    <property type="protein sequence ID" value="MCA9758949.1"/>
    <property type="molecule type" value="Genomic_DNA"/>
</dbReference>
<sequence length="362" mass="38794">MKVCSTGPESTPHNPTCASFDRSVHAHVLVIIWALVAVAGVSTPCQADLTDGLIAHYEFDGDASDSAGGHHGVEHGVSYVPGYIGMGVSFDGSSYVSVPATGWLTPLETFSIAAWIRVASFPSEQAYPFVHDRQNGDASPNKHFDLRLYQNTLYSGWESPSGTDASLQYDGFWSEFGSDWVHLAMTRDTVGAGRLYVNGVLADSVQGALETGNTDDLMFGAIRTTGTAGSESFFFDGDVDDARLYSRALSGEEVRALYLGVDDPASVESGAAPKSTVRLGRPYPNPTSASASFAVEVSIGQRVRVEVIDSSGRLVREVFAGPLDPGRHSFHWTADGDLPSGNYYVRLRSGNSEEGRPVILLR</sequence>
<dbReference type="Proteomes" id="UP000739538">
    <property type="component" value="Unassembled WGS sequence"/>
</dbReference>
<dbReference type="AlphaFoldDB" id="A0A956NH91"/>
<evidence type="ECO:0000313" key="5">
    <source>
        <dbReference type="Proteomes" id="UP000739538"/>
    </source>
</evidence>
<dbReference type="Gene3D" id="2.60.120.200">
    <property type="match status" value="1"/>
</dbReference>